<name>A0A9D4UCC6_ADICA</name>
<organism evidence="2 3">
    <name type="scientific">Adiantum capillus-veneris</name>
    <name type="common">Maidenhair fern</name>
    <dbReference type="NCBI Taxonomy" id="13818"/>
    <lineage>
        <taxon>Eukaryota</taxon>
        <taxon>Viridiplantae</taxon>
        <taxon>Streptophyta</taxon>
        <taxon>Embryophyta</taxon>
        <taxon>Tracheophyta</taxon>
        <taxon>Polypodiopsida</taxon>
        <taxon>Polypodiidae</taxon>
        <taxon>Polypodiales</taxon>
        <taxon>Pteridineae</taxon>
        <taxon>Pteridaceae</taxon>
        <taxon>Vittarioideae</taxon>
        <taxon>Adiantum</taxon>
    </lineage>
</organism>
<keyword evidence="3" id="KW-1185">Reference proteome</keyword>
<feature type="region of interest" description="Disordered" evidence="1">
    <location>
        <begin position="40"/>
        <end position="98"/>
    </location>
</feature>
<dbReference type="EMBL" id="JABFUD020000019">
    <property type="protein sequence ID" value="KAI5065413.1"/>
    <property type="molecule type" value="Genomic_DNA"/>
</dbReference>
<proteinExistence type="predicted"/>
<feature type="compositionally biased region" description="Pro residues" evidence="1">
    <location>
        <begin position="76"/>
        <end position="86"/>
    </location>
</feature>
<dbReference type="Proteomes" id="UP000886520">
    <property type="component" value="Chromosome 19"/>
</dbReference>
<gene>
    <name evidence="2" type="ORF">GOP47_0020108</name>
</gene>
<protein>
    <submittedName>
        <fullName evidence="2">Uncharacterized protein</fullName>
    </submittedName>
</protein>
<comment type="caution">
    <text evidence="2">The sequence shown here is derived from an EMBL/GenBank/DDBJ whole genome shotgun (WGS) entry which is preliminary data.</text>
</comment>
<sequence length="138" mass="13953">MSKITVGFVSNTVCFGCSHGQYIVPSLCFTYLLALDTSPLASPPASPPATLLDASPSEASPPASLFATLPDASPTTSPPKGSPPPTQSASPSISDASPFGLLEISTDASSLSSTASDFPTMKALIAFNTSPVLTTFSP</sequence>
<dbReference type="AlphaFoldDB" id="A0A9D4UCC6"/>
<accession>A0A9D4UCC6</accession>
<feature type="compositionally biased region" description="Low complexity" evidence="1">
    <location>
        <begin position="48"/>
        <end position="64"/>
    </location>
</feature>
<evidence type="ECO:0000256" key="1">
    <source>
        <dbReference type="SAM" id="MobiDB-lite"/>
    </source>
</evidence>
<evidence type="ECO:0000313" key="3">
    <source>
        <dbReference type="Proteomes" id="UP000886520"/>
    </source>
</evidence>
<reference evidence="2" key="1">
    <citation type="submission" date="2021-01" db="EMBL/GenBank/DDBJ databases">
        <title>Adiantum capillus-veneris genome.</title>
        <authorList>
            <person name="Fang Y."/>
            <person name="Liao Q."/>
        </authorList>
    </citation>
    <scope>NUCLEOTIDE SEQUENCE</scope>
    <source>
        <strain evidence="2">H3</strain>
        <tissue evidence="2">Leaf</tissue>
    </source>
</reference>
<evidence type="ECO:0000313" key="2">
    <source>
        <dbReference type="EMBL" id="KAI5065413.1"/>
    </source>
</evidence>